<dbReference type="HOGENOM" id="CLU_191965_0_0_4"/>
<dbReference type="EMBL" id="LN794158">
    <property type="protein sequence ID" value="CEN55086.1"/>
    <property type="molecule type" value="Genomic_DNA"/>
</dbReference>
<dbReference type="AlphaFoldDB" id="A0A0B7IXC6"/>
<dbReference type="RefSeq" id="WP_045750429.1">
    <property type="nucleotide sequence ID" value="NZ_LN794158.1"/>
</dbReference>
<evidence type="ECO:0000313" key="2">
    <source>
        <dbReference type="Proteomes" id="UP000056322"/>
    </source>
</evidence>
<dbReference type="OrthoDB" id="5297125at2"/>
<gene>
    <name evidence="1" type="ORF">BN1209_0025</name>
</gene>
<proteinExistence type="predicted"/>
<dbReference type="STRING" id="1581680.BN1209_0025"/>
<evidence type="ECO:0000313" key="1">
    <source>
        <dbReference type="EMBL" id="CEN55086.1"/>
    </source>
</evidence>
<sequence length="78" mass="8891">MSDANKSHWPKWVRDDKTVVSCTEKVKVMTENFDELKQIAQDALEDGLLMEVSEAQMREALHALVDSLINPYPNNDSN</sequence>
<protein>
    <submittedName>
        <fullName evidence="1">Uncharacterized protein</fullName>
    </submittedName>
</protein>
<organism evidence="1 2">
    <name type="scientific">Candidatus Methylopumilus turicensis</name>
    <dbReference type="NCBI Taxonomy" id="1581680"/>
    <lineage>
        <taxon>Bacteria</taxon>
        <taxon>Pseudomonadati</taxon>
        <taxon>Pseudomonadota</taxon>
        <taxon>Betaproteobacteria</taxon>
        <taxon>Nitrosomonadales</taxon>
        <taxon>Methylophilaceae</taxon>
        <taxon>Candidatus Methylopumilus</taxon>
    </lineage>
</organism>
<keyword evidence="2" id="KW-1185">Reference proteome</keyword>
<reference evidence="2" key="1">
    <citation type="submission" date="2014-12" db="EMBL/GenBank/DDBJ databases">
        <authorList>
            <person name="Salcher M.M."/>
        </authorList>
    </citation>
    <scope>NUCLEOTIDE SEQUENCE [LARGE SCALE GENOMIC DNA]</scope>
    <source>
        <strain evidence="2">MMS-10A-171</strain>
    </source>
</reference>
<dbReference type="KEGG" id="mbac:BN1209_0025"/>
<accession>A0A0B7IXC6</accession>
<name>A0A0B7IXC6_9PROT</name>
<dbReference type="Proteomes" id="UP000056322">
    <property type="component" value="Chromosome 1"/>
</dbReference>